<evidence type="ECO:0000256" key="2">
    <source>
        <dbReference type="ARBA" id="ARBA00022737"/>
    </source>
</evidence>
<organism evidence="4 5">
    <name type="scientific">Triparma laevis f. longispina</name>
    <dbReference type="NCBI Taxonomy" id="1714387"/>
    <lineage>
        <taxon>Eukaryota</taxon>
        <taxon>Sar</taxon>
        <taxon>Stramenopiles</taxon>
        <taxon>Ochrophyta</taxon>
        <taxon>Bolidophyceae</taxon>
        <taxon>Parmales</taxon>
        <taxon>Triparmaceae</taxon>
        <taxon>Triparma</taxon>
    </lineage>
</organism>
<evidence type="ECO:0000313" key="5">
    <source>
        <dbReference type="Proteomes" id="UP001165122"/>
    </source>
</evidence>
<dbReference type="PROSITE" id="PS51450">
    <property type="entry name" value="LRR"/>
    <property type="match status" value="2"/>
</dbReference>
<feature type="region of interest" description="Disordered" evidence="3">
    <location>
        <begin position="203"/>
        <end position="317"/>
    </location>
</feature>
<feature type="non-terminal residue" evidence="4">
    <location>
        <position position="484"/>
    </location>
</feature>
<dbReference type="InterPro" id="IPR001611">
    <property type="entry name" value="Leu-rich_rpt"/>
</dbReference>
<feature type="compositionally biased region" description="Polar residues" evidence="3">
    <location>
        <begin position="229"/>
        <end position="240"/>
    </location>
</feature>
<evidence type="ECO:0000256" key="1">
    <source>
        <dbReference type="ARBA" id="ARBA00022614"/>
    </source>
</evidence>
<feature type="region of interest" description="Disordered" evidence="3">
    <location>
        <begin position="465"/>
        <end position="484"/>
    </location>
</feature>
<dbReference type="EMBL" id="BRXW01000654">
    <property type="protein sequence ID" value="GMH72427.1"/>
    <property type="molecule type" value="Genomic_DNA"/>
</dbReference>
<feature type="region of interest" description="Disordered" evidence="3">
    <location>
        <begin position="402"/>
        <end position="421"/>
    </location>
</feature>
<feature type="compositionally biased region" description="Polar residues" evidence="3">
    <location>
        <begin position="283"/>
        <end position="307"/>
    </location>
</feature>
<dbReference type="InterPro" id="IPR032675">
    <property type="entry name" value="LRR_dom_sf"/>
</dbReference>
<evidence type="ECO:0000313" key="4">
    <source>
        <dbReference type="EMBL" id="GMH72427.1"/>
    </source>
</evidence>
<keyword evidence="2" id="KW-0677">Repeat</keyword>
<keyword evidence="1" id="KW-0433">Leucine-rich repeat</keyword>
<proteinExistence type="predicted"/>
<reference evidence="5" key="1">
    <citation type="journal article" date="2023" name="Commun. Biol.">
        <title>Genome analysis of Parmales, the sister group of diatoms, reveals the evolutionary specialization of diatoms from phago-mixotrophs to photoautotrophs.</title>
        <authorList>
            <person name="Ban H."/>
            <person name="Sato S."/>
            <person name="Yoshikawa S."/>
            <person name="Yamada K."/>
            <person name="Nakamura Y."/>
            <person name="Ichinomiya M."/>
            <person name="Sato N."/>
            <person name="Blanc-Mathieu R."/>
            <person name="Endo H."/>
            <person name="Kuwata A."/>
            <person name="Ogata H."/>
        </authorList>
    </citation>
    <scope>NUCLEOTIDE SEQUENCE [LARGE SCALE GENOMIC DNA]</scope>
    <source>
        <strain evidence="5">NIES 3700</strain>
    </source>
</reference>
<dbReference type="Proteomes" id="UP001165122">
    <property type="component" value="Unassembled WGS sequence"/>
</dbReference>
<accession>A0A9W7AN75</accession>
<sequence length="484" mass="54279">MVTVGDIDLSDKSISTAELSQTFKMYKAVKRVLASRNYIERLPHNTPLTIVNLDLSFNQLTTLNGFDVLVNLKHLNVSHNAINSTWGLYSNNVTPGSNNNKKNKGYNDTLLTLDISHNYIGVIEGLERHKKLEVVNFSNNNLRSYNDVRSLSLNTNLKVANFENNVLATYKNFKFKIIHYMPGVSVIGNKDGHASINSIQQKHLEQVEGTATTASEEGGKGMGGGGRGSTDSNMGDTFSPNHNHSKRGGNNNNNLDDEGQEEGYHQKAQRKFRNVPDERTRRQLTQSASRSSFAVPGSSNRRTSEAFSQFGHGSGSKVTELHAFSGKRKMIAKNEEKERYATKPLPWRQPPAPMPKMTKQASAAMDDAYVQSQSRDRVIKKKAQIASAQHLAQQMSQQSALRHHRQQQNFGREEEPQYDYGDENNEVWWTPSRLKDDMGPNFQPVPNQPDAIRWGHVPRHMERKVKGAQAQGAGLLKSGGNRRW</sequence>
<gene>
    <name evidence="4" type="ORF">TrLO_g1683</name>
</gene>
<dbReference type="AlphaFoldDB" id="A0A9W7AN75"/>
<dbReference type="GO" id="GO:0005737">
    <property type="term" value="C:cytoplasm"/>
    <property type="evidence" value="ECO:0007669"/>
    <property type="project" value="TreeGrafter"/>
</dbReference>
<dbReference type="PANTHER" id="PTHR15454">
    <property type="entry name" value="NISCHARIN RELATED"/>
    <property type="match status" value="1"/>
</dbReference>
<keyword evidence="5" id="KW-1185">Reference proteome</keyword>
<name>A0A9W7AN75_9STRA</name>
<dbReference type="SUPFAM" id="SSF52075">
    <property type="entry name" value="Outer arm dynein light chain 1"/>
    <property type="match status" value="1"/>
</dbReference>
<dbReference type="OrthoDB" id="271226at2759"/>
<protein>
    <submittedName>
        <fullName evidence="4">Uncharacterized protein</fullName>
    </submittedName>
</protein>
<comment type="caution">
    <text evidence="4">The sequence shown here is derived from an EMBL/GenBank/DDBJ whole genome shotgun (WGS) entry which is preliminary data.</text>
</comment>
<evidence type="ECO:0000256" key="3">
    <source>
        <dbReference type="SAM" id="MobiDB-lite"/>
    </source>
</evidence>
<dbReference type="Gene3D" id="3.80.10.10">
    <property type="entry name" value="Ribonuclease Inhibitor"/>
    <property type="match status" value="2"/>
</dbReference>